<evidence type="ECO:0000256" key="5">
    <source>
        <dbReference type="ARBA" id="ARBA00022842"/>
    </source>
</evidence>
<keyword evidence="12" id="KW-1185">Reference proteome</keyword>
<dbReference type="Gene3D" id="1.10.357.20">
    <property type="entry name" value="SLC41 divalent cation transporters, integral membrane domain"/>
    <property type="match status" value="1"/>
</dbReference>
<keyword evidence="7 9" id="KW-0472">Membrane</keyword>
<keyword evidence="6 9" id="KW-1133">Transmembrane helix</keyword>
<reference evidence="11 12" key="2">
    <citation type="journal article" date="2012" name="Int. J. Syst. Evol. Microbiol.">
        <title>Magnetococcus marinus gen. nov., sp. nov., a marine, magnetotactic bacterium that represents a novel lineage (Magnetococcaceae fam. nov.; Magnetococcales ord. nov.) at the base of the Alphaproteobacteria.</title>
        <authorList>
            <person name="Bazylinski D.A."/>
            <person name="Williams T.J."/>
            <person name="Lefevre C.T."/>
            <person name="Berg R.J."/>
            <person name="Zhang C.L."/>
            <person name="Bowser S.S."/>
            <person name="Dean A.J."/>
            <person name="Beveridge T.J."/>
        </authorList>
    </citation>
    <scope>NUCLEOTIDE SEQUENCE [LARGE SCALE GENOMIC DNA]</scope>
    <source>
        <strain evidence="12">ATCC BAA-1437 / JCM 17883 / MC-1</strain>
    </source>
</reference>
<dbReference type="InterPro" id="IPR006668">
    <property type="entry name" value="Mg_transptr_MgtE_intracell_dom"/>
</dbReference>
<dbReference type="Proteomes" id="UP000002586">
    <property type="component" value="Chromosome"/>
</dbReference>
<dbReference type="CDD" id="cd04606">
    <property type="entry name" value="CBS_pair_Mg_transporter"/>
    <property type="match status" value="1"/>
</dbReference>
<comment type="subcellular location">
    <subcellularLocation>
        <location evidence="9">Cell membrane</location>
        <topology evidence="9">Multi-pass membrane protein</topology>
    </subcellularLocation>
    <subcellularLocation>
        <location evidence="1">Membrane</location>
        <topology evidence="1">Multi-pass membrane protein</topology>
    </subcellularLocation>
</comment>
<evidence type="ECO:0000313" key="12">
    <source>
        <dbReference type="Proteomes" id="UP000002586"/>
    </source>
</evidence>
<dbReference type="SUPFAM" id="SSF161093">
    <property type="entry name" value="MgtE membrane domain-like"/>
    <property type="match status" value="1"/>
</dbReference>
<dbReference type="NCBIfam" id="TIGR00400">
    <property type="entry name" value="mgtE"/>
    <property type="match status" value="1"/>
</dbReference>
<dbReference type="RefSeq" id="WP_011714628.1">
    <property type="nucleotide sequence ID" value="NC_008576.1"/>
</dbReference>
<evidence type="ECO:0000313" key="11">
    <source>
        <dbReference type="EMBL" id="ABK45565.1"/>
    </source>
</evidence>
<comment type="subunit">
    <text evidence="9">Homodimer.</text>
</comment>
<dbReference type="Pfam" id="PF00571">
    <property type="entry name" value="CBS"/>
    <property type="match status" value="1"/>
</dbReference>
<reference evidence="12" key="1">
    <citation type="journal article" date="2009" name="Appl. Environ. Microbiol.">
        <title>Complete genome sequence of the chemolithoautotrophic marine magnetotactic coccus strain MC-1.</title>
        <authorList>
            <person name="Schubbe S."/>
            <person name="Williams T.J."/>
            <person name="Xie G."/>
            <person name="Kiss H.E."/>
            <person name="Brettin T.S."/>
            <person name="Martinez D."/>
            <person name="Ross C.A."/>
            <person name="Schuler D."/>
            <person name="Cox B.L."/>
            <person name="Nealson K.H."/>
            <person name="Bazylinski D.A."/>
        </authorList>
    </citation>
    <scope>NUCLEOTIDE SEQUENCE [LARGE SCALE GENOMIC DNA]</scope>
    <source>
        <strain evidence="12">ATCC BAA-1437 / JCM 17883 / MC-1</strain>
    </source>
</reference>
<dbReference type="InterPro" id="IPR006669">
    <property type="entry name" value="MgtE_transporter"/>
</dbReference>
<keyword evidence="9" id="KW-1003">Cell membrane</keyword>
<accession>A0LC72</accession>
<comment type="similarity">
    <text evidence="2 9">Belongs to the SLC41A transporter family.</text>
</comment>
<evidence type="ECO:0000256" key="8">
    <source>
        <dbReference type="PROSITE-ProRule" id="PRU00703"/>
    </source>
</evidence>
<dbReference type="InterPro" id="IPR046342">
    <property type="entry name" value="CBS_dom_sf"/>
</dbReference>
<dbReference type="SMART" id="SM00116">
    <property type="entry name" value="CBS"/>
    <property type="match status" value="1"/>
</dbReference>
<dbReference type="InterPro" id="IPR036739">
    <property type="entry name" value="SLC41_membr_dom_sf"/>
</dbReference>
<dbReference type="PANTHER" id="PTHR43773:SF1">
    <property type="entry name" value="MAGNESIUM TRANSPORTER MGTE"/>
    <property type="match status" value="1"/>
</dbReference>
<keyword evidence="8" id="KW-0129">CBS domain</keyword>
<dbReference type="GO" id="GO:0015095">
    <property type="term" value="F:magnesium ion transmembrane transporter activity"/>
    <property type="evidence" value="ECO:0007669"/>
    <property type="project" value="UniProtKB-UniRule"/>
</dbReference>
<keyword evidence="5 9" id="KW-0460">Magnesium</keyword>
<feature type="domain" description="CBS" evidence="10">
    <location>
        <begin position="230"/>
        <end position="286"/>
    </location>
</feature>
<feature type="transmembrane region" description="Helical" evidence="9">
    <location>
        <begin position="414"/>
        <end position="439"/>
    </location>
</feature>
<dbReference type="PANTHER" id="PTHR43773">
    <property type="entry name" value="MAGNESIUM TRANSPORTER MGTE"/>
    <property type="match status" value="1"/>
</dbReference>
<feature type="transmembrane region" description="Helical" evidence="9">
    <location>
        <begin position="451"/>
        <end position="474"/>
    </location>
</feature>
<dbReference type="PROSITE" id="PS51371">
    <property type="entry name" value="CBS"/>
    <property type="match status" value="1"/>
</dbReference>
<dbReference type="Gene3D" id="1.25.60.10">
    <property type="entry name" value="MgtE N-terminal domain-like"/>
    <property type="match status" value="1"/>
</dbReference>
<organism evidence="11 12">
    <name type="scientific">Magnetococcus marinus (strain ATCC BAA-1437 / JCM 17883 / MC-1)</name>
    <dbReference type="NCBI Taxonomy" id="156889"/>
    <lineage>
        <taxon>Bacteria</taxon>
        <taxon>Pseudomonadati</taxon>
        <taxon>Pseudomonadota</taxon>
        <taxon>Magnetococcia</taxon>
        <taxon>Magnetococcales</taxon>
        <taxon>Magnetococcaceae</taxon>
        <taxon>Magnetococcus</taxon>
    </lineage>
</organism>
<gene>
    <name evidence="11" type="ordered locus">Mmc1_3074</name>
</gene>
<dbReference type="GO" id="GO:0005886">
    <property type="term" value="C:plasma membrane"/>
    <property type="evidence" value="ECO:0007669"/>
    <property type="project" value="UniProtKB-SubCell"/>
</dbReference>
<dbReference type="Pfam" id="PF03448">
    <property type="entry name" value="MgtE_N"/>
    <property type="match status" value="1"/>
</dbReference>
<evidence type="ECO:0000256" key="3">
    <source>
        <dbReference type="ARBA" id="ARBA00022448"/>
    </source>
</evidence>
<dbReference type="SMART" id="SM00924">
    <property type="entry name" value="MgtE_N"/>
    <property type="match status" value="1"/>
</dbReference>
<dbReference type="GO" id="GO:0046872">
    <property type="term" value="F:metal ion binding"/>
    <property type="evidence" value="ECO:0007669"/>
    <property type="project" value="UniProtKB-KW"/>
</dbReference>
<dbReference type="InterPro" id="IPR038076">
    <property type="entry name" value="MgtE_N_sf"/>
</dbReference>
<dbReference type="KEGG" id="mgm:Mmc1_3074"/>
<keyword evidence="9" id="KW-0479">Metal-binding</keyword>
<keyword evidence="3 9" id="KW-0813">Transport</keyword>
<dbReference type="EMBL" id="CP000471">
    <property type="protein sequence ID" value="ABK45565.1"/>
    <property type="molecule type" value="Genomic_DNA"/>
</dbReference>
<dbReference type="SUPFAM" id="SSF54631">
    <property type="entry name" value="CBS-domain pair"/>
    <property type="match status" value="1"/>
</dbReference>
<dbReference type="Pfam" id="PF01769">
    <property type="entry name" value="MgtE"/>
    <property type="match status" value="1"/>
</dbReference>
<evidence type="ECO:0000256" key="4">
    <source>
        <dbReference type="ARBA" id="ARBA00022692"/>
    </source>
</evidence>
<dbReference type="Gene3D" id="3.10.580.10">
    <property type="entry name" value="CBS-domain"/>
    <property type="match status" value="1"/>
</dbReference>
<dbReference type="OrthoDB" id="9790355at2"/>
<dbReference type="SUPFAM" id="SSF158791">
    <property type="entry name" value="MgtE N-terminal domain-like"/>
    <property type="match status" value="1"/>
</dbReference>
<comment type="function">
    <text evidence="9">Acts as a magnesium transporter.</text>
</comment>
<evidence type="ECO:0000259" key="10">
    <source>
        <dbReference type="PROSITE" id="PS51371"/>
    </source>
</evidence>
<dbReference type="STRING" id="156889.Mmc1_3074"/>
<protein>
    <recommendedName>
        <fullName evidence="9">Magnesium transporter MgtE</fullName>
    </recommendedName>
</protein>
<evidence type="ECO:0000256" key="6">
    <source>
        <dbReference type="ARBA" id="ARBA00022989"/>
    </source>
</evidence>
<sequence length="475" mass="51408">MEQVEGLSPEQEEDEVEVPEAVIVTPGEGQSNTDALIFHTLEQLANEQTEALHTDLRLYTPAEIADLLESLPLAERQAVAEEIDPEVMPDVLSEMQVGTRSTITETLDLETLTASINALPEPYAVELLDGLPEELADEIRESLDPKARQRLEATLEWEEGSAGRLMHVDEVSVRTGITLATIQRYLRFLKHVPTNSDGLMIVDREGFYLGKVSFAAILTHPPETLVESVMDRNAVAVQGDSSEEEVARLFEQRDLLSVAVVDELGMLVGRISIDDVVDVIRQMADEQMMHMANLHELDDTFGPVLPSARRRAVWLGINLLTAFLASWVIGLFQGALEKIVALAVLMPIVSSMGGITGSQTLALVIRGLSLGTISSSNARQLAMKELAVGTLNGVLWAVVVAGVTMVWFHDYALGAVIGVALVLNMGIAALSGWGLPLLLTRYGQDPAISGSVLLTTVTDVVGFMGFLGLATLLLL</sequence>
<dbReference type="HOGENOM" id="CLU_037408_1_0_5"/>
<dbReference type="AlphaFoldDB" id="A0LC72"/>
<keyword evidence="4 9" id="KW-0812">Transmembrane</keyword>
<evidence type="ECO:0000256" key="7">
    <source>
        <dbReference type="ARBA" id="ARBA00023136"/>
    </source>
</evidence>
<feature type="transmembrane region" description="Helical" evidence="9">
    <location>
        <begin position="386"/>
        <end position="408"/>
    </location>
</feature>
<proteinExistence type="inferred from homology"/>
<feature type="transmembrane region" description="Helical" evidence="9">
    <location>
        <begin position="312"/>
        <end position="333"/>
    </location>
</feature>
<dbReference type="InterPro" id="IPR000644">
    <property type="entry name" value="CBS_dom"/>
</dbReference>
<evidence type="ECO:0000256" key="1">
    <source>
        <dbReference type="ARBA" id="ARBA00004141"/>
    </source>
</evidence>
<dbReference type="eggNOG" id="COG2239">
    <property type="taxonomic scope" value="Bacteria"/>
</dbReference>
<dbReference type="InterPro" id="IPR006667">
    <property type="entry name" value="SLC41_membr_dom"/>
</dbReference>
<evidence type="ECO:0000256" key="2">
    <source>
        <dbReference type="ARBA" id="ARBA00009749"/>
    </source>
</evidence>
<feature type="transmembrane region" description="Helical" evidence="9">
    <location>
        <begin position="339"/>
        <end position="365"/>
    </location>
</feature>
<evidence type="ECO:0000256" key="9">
    <source>
        <dbReference type="RuleBase" id="RU362011"/>
    </source>
</evidence>
<name>A0LC72_MAGMM</name>